<evidence type="ECO:0000313" key="2">
    <source>
        <dbReference type="Proteomes" id="UP000599109"/>
    </source>
</evidence>
<reference evidence="1 2" key="1">
    <citation type="journal article" date="2017" name="Int. J. Syst. Evol. Microbiol.">
        <title>Ramlibacter monticola sp. nov., isolated from forest soil.</title>
        <authorList>
            <person name="Chaudhary D.K."/>
            <person name="Kim J."/>
        </authorList>
    </citation>
    <scope>NUCLEOTIDE SEQUENCE [LARGE SCALE GENOMIC DNA]</scope>
    <source>
        <strain evidence="1 2">KACC 19175</strain>
    </source>
</reference>
<evidence type="ECO:0000313" key="1">
    <source>
        <dbReference type="EMBL" id="MBL0391587.1"/>
    </source>
</evidence>
<dbReference type="Proteomes" id="UP000599109">
    <property type="component" value="Unassembled WGS sequence"/>
</dbReference>
<keyword evidence="2" id="KW-1185">Reference proteome</keyword>
<proteinExistence type="predicted"/>
<sequence length="339" mass="35140">MSDLADVDEQLVEEFDEVFEAVAEDSPALAKAVNARKVHCVAANQTADTILVYLSRGFTAKQLEKLPDHFDGHGIEYRHGVIGQVGGIPPSGIGSPSHYLHNGRITCGSSTGLGGSMGTGTLGALVRINGDLYGLSNNHVIGRCSYGDAGHPVLSPGNLDINANVHVQPFTVGVYHNCAQLTTGNPALVNVHGNLDAAVMRIVAENAVSAMQGNAYQTPATVASPADFMQVQKVGRTTGLTIGTVTGKIAGFQPVSYEVNELGMQFTVYFSEAWVVEGTPGLPFSLGGDSGSLVVGTMPDGTRSAVGLVFAGDGTISLIVPLPPILTAFNAVLDSTHGV</sequence>
<protein>
    <submittedName>
        <fullName evidence="1">Uncharacterized protein</fullName>
    </submittedName>
</protein>
<name>A0A936YZL2_9BURK</name>
<accession>A0A936YZL2</accession>
<organism evidence="1 2">
    <name type="scientific">Ramlibacter monticola</name>
    <dbReference type="NCBI Taxonomy" id="1926872"/>
    <lineage>
        <taxon>Bacteria</taxon>
        <taxon>Pseudomonadati</taxon>
        <taxon>Pseudomonadota</taxon>
        <taxon>Betaproteobacteria</taxon>
        <taxon>Burkholderiales</taxon>
        <taxon>Comamonadaceae</taxon>
        <taxon>Ramlibacter</taxon>
    </lineage>
</organism>
<dbReference type="EMBL" id="JAEQNE010000002">
    <property type="protein sequence ID" value="MBL0391587.1"/>
    <property type="molecule type" value="Genomic_DNA"/>
</dbReference>
<dbReference type="RefSeq" id="WP_201674207.1">
    <property type="nucleotide sequence ID" value="NZ_JAEQNE010000002.1"/>
</dbReference>
<dbReference type="AlphaFoldDB" id="A0A936YZL2"/>
<comment type="caution">
    <text evidence="1">The sequence shown here is derived from an EMBL/GenBank/DDBJ whole genome shotgun (WGS) entry which is preliminary data.</text>
</comment>
<gene>
    <name evidence="1" type="ORF">JJ685_10615</name>
</gene>